<evidence type="ECO:0000256" key="1">
    <source>
        <dbReference type="SAM" id="MobiDB-lite"/>
    </source>
</evidence>
<proteinExistence type="predicted"/>
<protein>
    <submittedName>
        <fullName evidence="2">Uncharacterized protein</fullName>
    </submittedName>
</protein>
<feature type="compositionally biased region" description="Basic and acidic residues" evidence="1">
    <location>
        <begin position="158"/>
        <end position="167"/>
    </location>
</feature>
<evidence type="ECO:0000313" key="3">
    <source>
        <dbReference type="Proteomes" id="UP000660729"/>
    </source>
</evidence>
<dbReference type="OrthoDB" id="10441124at2759"/>
<dbReference type="EMBL" id="JABCIY010000320">
    <property type="protein sequence ID" value="KAF7185490.1"/>
    <property type="molecule type" value="Genomic_DNA"/>
</dbReference>
<dbReference type="Proteomes" id="UP000660729">
    <property type="component" value="Unassembled WGS sequence"/>
</dbReference>
<sequence>MTAPAQPPNNGHRPITAPTRFSTSDARTLYYERSETAKCVWIRASLDIRFAGLGVLTAELHDEFVRRHDEFMKDTMTAMCNAVVQRRTTQEERQSFARGLSPDERARISQLPSDQMGRTIAGMIVQVQEKQSEAEGEEDQGLQYDELAQEGKAKKKRKIDEKSSSQD</sequence>
<name>A0A8H6R591_9PEZI</name>
<dbReference type="AlphaFoldDB" id="A0A8H6R591"/>
<keyword evidence="3" id="KW-1185">Reference proteome</keyword>
<comment type="caution">
    <text evidence="2">The sequence shown here is derived from an EMBL/GenBank/DDBJ whole genome shotgun (WGS) entry which is preliminary data.</text>
</comment>
<gene>
    <name evidence="2" type="ORF">HII31_13187</name>
</gene>
<organism evidence="2 3">
    <name type="scientific">Pseudocercospora fuligena</name>
    <dbReference type="NCBI Taxonomy" id="685502"/>
    <lineage>
        <taxon>Eukaryota</taxon>
        <taxon>Fungi</taxon>
        <taxon>Dikarya</taxon>
        <taxon>Ascomycota</taxon>
        <taxon>Pezizomycotina</taxon>
        <taxon>Dothideomycetes</taxon>
        <taxon>Dothideomycetidae</taxon>
        <taxon>Mycosphaerellales</taxon>
        <taxon>Mycosphaerellaceae</taxon>
        <taxon>Pseudocercospora</taxon>
    </lineage>
</organism>
<accession>A0A8H6R591</accession>
<feature type="region of interest" description="Disordered" evidence="1">
    <location>
        <begin position="127"/>
        <end position="167"/>
    </location>
</feature>
<evidence type="ECO:0000313" key="2">
    <source>
        <dbReference type="EMBL" id="KAF7185490.1"/>
    </source>
</evidence>
<reference evidence="2" key="1">
    <citation type="submission" date="2020-04" db="EMBL/GenBank/DDBJ databases">
        <title>Draft genome resource of the tomato pathogen Pseudocercospora fuligena.</title>
        <authorList>
            <person name="Zaccaron A."/>
        </authorList>
    </citation>
    <scope>NUCLEOTIDE SEQUENCE</scope>
    <source>
        <strain evidence="2">PF001</strain>
    </source>
</reference>